<keyword evidence="2" id="KW-0472">Membrane</keyword>
<organism evidence="3 4">
    <name type="scientific">Pelodictyon phaeoclathratiforme (strain DSM 5477 / BU-1)</name>
    <dbReference type="NCBI Taxonomy" id="324925"/>
    <lineage>
        <taxon>Bacteria</taxon>
        <taxon>Pseudomonadati</taxon>
        <taxon>Chlorobiota</taxon>
        <taxon>Chlorobiia</taxon>
        <taxon>Chlorobiales</taxon>
        <taxon>Chlorobiaceae</taxon>
        <taxon>Chlorobium/Pelodictyon group</taxon>
        <taxon>Pelodictyon</taxon>
    </lineage>
</organism>
<dbReference type="STRING" id="324925.Ppha_2021"/>
<feature type="coiled-coil region" evidence="1">
    <location>
        <begin position="219"/>
        <end position="253"/>
    </location>
</feature>
<dbReference type="EMBL" id="CP001110">
    <property type="protein sequence ID" value="ACF44232.1"/>
    <property type="molecule type" value="Genomic_DNA"/>
</dbReference>
<gene>
    <name evidence="3" type="ordered locus">Ppha_2021</name>
</gene>
<evidence type="ECO:0000313" key="3">
    <source>
        <dbReference type="EMBL" id="ACF44232.1"/>
    </source>
</evidence>
<evidence type="ECO:0000256" key="1">
    <source>
        <dbReference type="SAM" id="Coils"/>
    </source>
</evidence>
<name>B4SCM7_PELPB</name>
<sequence length="653" mass="75983">MSIFNSIKYNNTKEESQKNEIVIILSHFIENPFSISGIETEYKHFGKKAIREITRNTIYFLVVLMIAQISLNFFWLCRGESFLNTNFSKIFFHPFSVAVWLYLIPILICWFFLFLTRKLKNKSVDEYSKYLLSIENSKFKNALKSLIKYLYTIIPLTFRTIWIWTLIFGIATVFTTENIKIDFNSQVDINAFNILSSGLLKAIIISIIAYIATNVIHELLQLREQYVEGKDEMKSLKESIEIANTEMHHLLEQSKVALKYVDTSNSITKFLNDTKNKGTGISSEAFKFVAGIASLTEGMTSKIAHDEEKVLISLINSYNSMLGNQSRRVSDGDSILTTWNNLGTISKNLVETTLSNPKIFNGYEISFYALQLKSPYQFIQKYFEPNNKEWMEFINFNIANNHVNRYFAVIDETVMKDLNKEFYDNLKCGNGNFTIFKNTPYLREVESINATNVSKNLDDIFFYDEQQIKSLQSNPKKYGDKLLFQNSAANRKEIKLKDLLNDVIHKTGSCMIRNFNKIELNKLLTDTNDNTTTREKPTNKLIDYLAIRIENTTTKDEEWLFCVKSIYDEDIDTAKVEFLFKKDGDKTQNKNWEKTKEQLNEIFFLNKSNESNLTKCVKNIQNNENEYCSCNDPLNCTYPKIKNFKIIPIKDFK</sequence>
<dbReference type="Proteomes" id="UP000002724">
    <property type="component" value="Chromosome"/>
</dbReference>
<feature type="transmembrane region" description="Helical" evidence="2">
    <location>
        <begin position="57"/>
        <end position="75"/>
    </location>
</feature>
<reference evidence="3 4" key="1">
    <citation type="submission" date="2008-06" db="EMBL/GenBank/DDBJ databases">
        <title>Complete sequence of Pelodictyon phaeoclathratiforme BU-1.</title>
        <authorList>
            <consortium name="US DOE Joint Genome Institute"/>
            <person name="Lucas S."/>
            <person name="Copeland A."/>
            <person name="Lapidus A."/>
            <person name="Glavina del Rio T."/>
            <person name="Dalin E."/>
            <person name="Tice H."/>
            <person name="Bruce D."/>
            <person name="Goodwin L."/>
            <person name="Pitluck S."/>
            <person name="Schmutz J."/>
            <person name="Larimer F."/>
            <person name="Land M."/>
            <person name="Hauser L."/>
            <person name="Kyrpides N."/>
            <person name="Mikhailova N."/>
            <person name="Liu Z."/>
            <person name="Li T."/>
            <person name="Zhao F."/>
            <person name="Overmann J."/>
            <person name="Bryant D.A."/>
            <person name="Richardson P."/>
        </authorList>
    </citation>
    <scope>NUCLEOTIDE SEQUENCE [LARGE SCALE GENOMIC DNA]</scope>
    <source>
        <strain evidence="4">DSM 5477 / BU-1</strain>
    </source>
</reference>
<dbReference type="KEGG" id="pph:Ppha_2021"/>
<feature type="transmembrane region" description="Helical" evidence="2">
    <location>
        <begin position="149"/>
        <end position="174"/>
    </location>
</feature>
<keyword evidence="2" id="KW-0812">Transmembrane</keyword>
<feature type="transmembrane region" description="Helical" evidence="2">
    <location>
        <begin position="95"/>
        <end position="115"/>
    </location>
</feature>
<evidence type="ECO:0000256" key="2">
    <source>
        <dbReference type="SAM" id="Phobius"/>
    </source>
</evidence>
<keyword evidence="1" id="KW-0175">Coiled coil</keyword>
<accession>B4SCM7</accession>
<dbReference type="AlphaFoldDB" id="B4SCM7"/>
<dbReference type="HOGENOM" id="CLU_419690_0_0_10"/>
<feature type="transmembrane region" description="Helical" evidence="2">
    <location>
        <begin position="194"/>
        <end position="216"/>
    </location>
</feature>
<dbReference type="RefSeq" id="WP_012508711.1">
    <property type="nucleotide sequence ID" value="NC_011060.1"/>
</dbReference>
<proteinExistence type="predicted"/>
<keyword evidence="4" id="KW-1185">Reference proteome</keyword>
<evidence type="ECO:0000313" key="4">
    <source>
        <dbReference type="Proteomes" id="UP000002724"/>
    </source>
</evidence>
<protein>
    <submittedName>
        <fullName evidence="3">Uncharacterized protein</fullName>
    </submittedName>
</protein>
<keyword evidence="2" id="KW-1133">Transmembrane helix</keyword>